<dbReference type="GeneID" id="27670072"/>
<dbReference type="AlphaFoldDB" id="A0A0F2MGJ8"/>
<organism evidence="1 2">
    <name type="scientific">Sporothrix schenckii 1099-18</name>
    <dbReference type="NCBI Taxonomy" id="1397361"/>
    <lineage>
        <taxon>Eukaryota</taxon>
        <taxon>Fungi</taxon>
        <taxon>Dikarya</taxon>
        <taxon>Ascomycota</taxon>
        <taxon>Pezizomycotina</taxon>
        <taxon>Sordariomycetes</taxon>
        <taxon>Sordariomycetidae</taxon>
        <taxon>Ophiostomatales</taxon>
        <taxon>Ophiostomataceae</taxon>
        <taxon>Sporothrix</taxon>
    </lineage>
</organism>
<dbReference type="RefSeq" id="XP_016590870.1">
    <property type="nucleotide sequence ID" value="XM_016734795.1"/>
</dbReference>
<proteinExistence type="predicted"/>
<evidence type="ECO:0000313" key="1">
    <source>
        <dbReference type="EMBL" id="KJR88194.1"/>
    </source>
</evidence>
<dbReference type="Proteomes" id="UP000033710">
    <property type="component" value="Unassembled WGS sequence"/>
</dbReference>
<name>A0A0F2MGJ8_SPOSC</name>
<dbReference type="VEuPathDB" id="FungiDB:SPSK_08155"/>
<reference evidence="1 2" key="2">
    <citation type="journal article" date="2015" name="Eukaryot. Cell">
        <title>Asexual propagation of a virulent clone complex in a human and feline outbreak of sporotrichosis.</title>
        <authorList>
            <person name="Teixeira Mde M."/>
            <person name="Rodrigues A.M."/>
            <person name="Tsui C.K."/>
            <person name="de Almeida L.G."/>
            <person name="Van Diepeningen A.D."/>
            <person name="van den Ende B.G."/>
            <person name="Fernandes G.F."/>
            <person name="Kano R."/>
            <person name="Hamelin R.C."/>
            <person name="Lopes-Bezerra L.M."/>
            <person name="Vasconcelos A.T."/>
            <person name="de Hoog S."/>
            <person name="de Camargo Z.P."/>
            <person name="Felipe M.S."/>
        </authorList>
    </citation>
    <scope>NUCLEOTIDE SEQUENCE [LARGE SCALE GENOMIC DNA]</scope>
    <source>
        <strain evidence="1 2">1099-18</strain>
    </source>
</reference>
<reference evidence="1 2" key="1">
    <citation type="journal article" date="2014" name="BMC Genomics">
        <title>Comparative genomics of the major fungal agents of human and animal Sporotrichosis: Sporothrix schenckii and Sporothrix brasiliensis.</title>
        <authorList>
            <person name="Teixeira M.M."/>
            <person name="de Almeida L.G."/>
            <person name="Kubitschek-Barreira P."/>
            <person name="Alves F.L."/>
            <person name="Kioshima E.S."/>
            <person name="Abadio A.K."/>
            <person name="Fernandes L."/>
            <person name="Derengowski L.S."/>
            <person name="Ferreira K.S."/>
            <person name="Souza R.C."/>
            <person name="Ruiz J.C."/>
            <person name="de Andrade N.C."/>
            <person name="Paes H.C."/>
            <person name="Nicola A.M."/>
            <person name="Albuquerque P."/>
            <person name="Gerber A.L."/>
            <person name="Martins V.P."/>
            <person name="Peconick L.D."/>
            <person name="Neto A.V."/>
            <person name="Chaucanez C.B."/>
            <person name="Silva P.A."/>
            <person name="Cunha O.L."/>
            <person name="de Oliveira F.F."/>
            <person name="dos Santos T.C."/>
            <person name="Barros A.L."/>
            <person name="Soares M.A."/>
            <person name="de Oliveira L.M."/>
            <person name="Marini M.M."/>
            <person name="Villalobos-Duno H."/>
            <person name="Cunha M.M."/>
            <person name="de Hoog S."/>
            <person name="da Silveira J.F."/>
            <person name="Henrissat B."/>
            <person name="Nino-Vega G.A."/>
            <person name="Cisalpino P.S."/>
            <person name="Mora-Montes H.M."/>
            <person name="Almeida S.R."/>
            <person name="Stajich J.E."/>
            <person name="Lopes-Bezerra L.M."/>
            <person name="Vasconcelos A.T."/>
            <person name="Felipe M.S."/>
        </authorList>
    </citation>
    <scope>NUCLEOTIDE SEQUENCE [LARGE SCALE GENOMIC DNA]</scope>
    <source>
        <strain evidence="1 2">1099-18</strain>
    </source>
</reference>
<dbReference type="KEGG" id="ssck:SPSK_08155"/>
<gene>
    <name evidence="1" type="ORF">SPSK_08155</name>
</gene>
<comment type="caution">
    <text evidence="1">The sequence shown here is derived from an EMBL/GenBank/DDBJ whole genome shotgun (WGS) entry which is preliminary data.</text>
</comment>
<protein>
    <submittedName>
        <fullName evidence="1">Uncharacterized protein</fullName>
    </submittedName>
</protein>
<sequence length="100" mass="10209">MALVGKNGQTLSICPTLFGGICGGVVFYTSMRAATGPIILSIHVSVCSSRLPVFVDCDITAAAASTGLLTSSLLDHFAALPNSTTTTLDAVPGMNSTIFE</sequence>
<accession>A0A0F2MGJ8</accession>
<dbReference type="EMBL" id="AXCR01000004">
    <property type="protein sequence ID" value="KJR88194.1"/>
    <property type="molecule type" value="Genomic_DNA"/>
</dbReference>
<evidence type="ECO:0000313" key="2">
    <source>
        <dbReference type="Proteomes" id="UP000033710"/>
    </source>
</evidence>